<reference evidence="13" key="1">
    <citation type="submission" date="2016-06" db="UniProtKB">
        <authorList>
            <consortium name="WormBaseParasite"/>
        </authorList>
    </citation>
    <scope>IDENTIFICATION</scope>
</reference>
<feature type="transmembrane region" description="Helical" evidence="7">
    <location>
        <begin position="21"/>
        <end position="44"/>
    </location>
</feature>
<feature type="signal peptide" evidence="9">
    <location>
        <begin position="1"/>
        <end position="16"/>
    </location>
</feature>
<organism evidence="13">
    <name type="scientific">Soboliphyme baturini</name>
    <dbReference type="NCBI Taxonomy" id="241478"/>
    <lineage>
        <taxon>Eukaryota</taxon>
        <taxon>Metazoa</taxon>
        <taxon>Ecdysozoa</taxon>
        <taxon>Nematoda</taxon>
        <taxon>Enoplea</taxon>
        <taxon>Dorylaimia</taxon>
        <taxon>Dioctophymatida</taxon>
        <taxon>Dioctophymatoidea</taxon>
        <taxon>Soboliphymatidae</taxon>
        <taxon>Soboliphyme</taxon>
    </lineage>
</organism>
<dbReference type="GO" id="GO:0005783">
    <property type="term" value="C:endoplasmic reticulum"/>
    <property type="evidence" value="ECO:0007669"/>
    <property type="project" value="TreeGrafter"/>
</dbReference>
<dbReference type="OrthoDB" id="302728at2759"/>
<comment type="domain">
    <text evidence="7">The DHHC domain is required for palmitoyltransferase activity.</text>
</comment>
<evidence type="ECO:0000313" key="13">
    <source>
        <dbReference type="WBParaSite" id="SBAD_0000739901-mRNA-1"/>
    </source>
</evidence>
<gene>
    <name evidence="11" type="ORF">SBAD_LOCUS7132</name>
</gene>
<comment type="similarity">
    <text evidence="7">Belongs to the DHHC palmitoyltransferase family.</text>
</comment>
<dbReference type="GO" id="GO:0019706">
    <property type="term" value="F:protein-cysteine S-palmitoyltransferase activity"/>
    <property type="evidence" value="ECO:0007669"/>
    <property type="project" value="UniProtKB-EC"/>
</dbReference>
<evidence type="ECO:0000256" key="2">
    <source>
        <dbReference type="ARBA" id="ARBA00022679"/>
    </source>
</evidence>
<feature type="compositionally biased region" description="Basic and acidic residues" evidence="8">
    <location>
        <begin position="110"/>
        <end position="120"/>
    </location>
</feature>
<dbReference type="GO" id="GO:0005794">
    <property type="term" value="C:Golgi apparatus"/>
    <property type="evidence" value="ECO:0007669"/>
    <property type="project" value="TreeGrafter"/>
</dbReference>
<comment type="subcellular location">
    <subcellularLocation>
        <location evidence="1">Membrane</location>
        <topology evidence="1">Multi-pass membrane protein</topology>
    </subcellularLocation>
</comment>
<keyword evidence="2 7" id="KW-0808">Transferase</keyword>
<accession>A0A183IU35</accession>
<dbReference type="AlphaFoldDB" id="A0A183IU35"/>
<dbReference type="PANTHER" id="PTHR22883">
    <property type="entry name" value="ZINC FINGER DHHC DOMAIN CONTAINING PROTEIN"/>
    <property type="match status" value="1"/>
</dbReference>
<feature type="region of interest" description="Disordered" evidence="8">
    <location>
        <begin position="102"/>
        <end position="122"/>
    </location>
</feature>
<dbReference type="PANTHER" id="PTHR22883:SF386">
    <property type="entry name" value="PALMITOYLTRANSFERASE"/>
    <property type="match status" value="1"/>
</dbReference>
<dbReference type="GO" id="GO:0006612">
    <property type="term" value="P:protein targeting to membrane"/>
    <property type="evidence" value="ECO:0007669"/>
    <property type="project" value="TreeGrafter"/>
</dbReference>
<evidence type="ECO:0000256" key="1">
    <source>
        <dbReference type="ARBA" id="ARBA00004141"/>
    </source>
</evidence>
<dbReference type="InterPro" id="IPR039859">
    <property type="entry name" value="PFA4/ZDH16/20/ERF2-like"/>
</dbReference>
<dbReference type="EMBL" id="UZAM01010351">
    <property type="protein sequence ID" value="VDP12009.1"/>
    <property type="molecule type" value="Genomic_DNA"/>
</dbReference>
<evidence type="ECO:0000256" key="8">
    <source>
        <dbReference type="SAM" id="MobiDB-lite"/>
    </source>
</evidence>
<keyword evidence="9" id="KW-0732">Signal</keyword>
<evidence type="ECO:0000256" key="5">
    <source>
        <dbReference type="ARBA" id="ARBA00023136"/>
    </source>
</evidence>
<name>A0A183IU35_9BILA</name>
<keyword evidence="4 7" id="KW-1133">Transmembrane helix</keyword>
<reference evidence="11 12" key="2">
    <citation type="submission" date="2018-11" db="EMBL/GenBank/DDBJ databases">
        <authorList>
            <consortium name="Pathogen Informatics"/>
        </authorList>
    </citation>
    <scope>NUCLEOTIDE SEQUENCE [LARGE SCALE GENOMIC DNA]</scope>
</reference>
<dbReference type="InterPro" id="IPR001594">
    <property type="entry name" value="Palmitoyltrfase_DHHC"/>
</dbReference>
<evidence type="ECO:0000313" key="11">
    <source>
        <dbReference type="EMBL" id="VDP12009.1"/>
    </source>
</evidence>
<evidence type="ECO:0000256" key="3">
    <source>
        <dbReference type="ARBA" id="ARBA00022692"/>
    </source>
</evidence>
<feature type="chain" id="PRO_5043140212" description="Palmitoyltransferase" evidence="9">
    <location>
        <begin position="17"/>
        <end position="195"/>
    </location>
</feature>
<evidence type="ECO:0000256" key="6">
    <source>
        <dbReference type="ARBA" id="ARBA00023315"/>
    </source>
</evidence>
<keyword evidence="3 7" id="KW-0812">Transmembrane</keyword>
<feature type="domain" description="Palmitoyltransferase DHHC" evidence="10">
    <location>
        <begin position="129"/>
        <end position="194"/>
    </location>
</feature>
<keyword evidence="12" id="KW-1185">Reference proteome</keyword>
<feature type="transmembrane region" description="Helical" evidence="7">
    <location>
        <begin position="175"/>
        <end position="194"/>
    </location>
</feature>
<keyword evidence="6 7" id="KW-0012">Acyltransferase</keyword>
<keyword evidence="5 7" id="KW-0472">Membrane</keyword>
<dbReference type="EC" id="2.3.1.225" evidence="7"/>
<evidence type="ECO:0000313" key="12">
    <source>
        <dbReference type="Proteomes" id="UP000270296"/>
    </source>
</evidence>
<dbReference type="PROSITE" id="PS50216">
    <property type="entry name" value="DHHC"/>
    <property type="match status" value="1"/>
</dbReference>
<dbReference type="WBParaSite" id="SBAD_0000739901-mRNA-1">
    <property type="protein sequence ID" value="SBAD_0000739901-mRNA-1"/>
    <property type="gene ID" value="SBAD_0000739901"/>
</dbReference>
<comment type="catalytic activity">
    <reaction evidence="7">
        <text>L-cysteinyl-[protein] + hexadecanoyl-CoA = S-hexadecanoyl-L-cysteinyl-[protein] + CoA</text>
        <dbReference type="Rhea" id="RHEA:36683"/>
        <dbReference type="Rhea" id="RHEA-COMP:10131"/>
        <dbReference type="Rhea" id="RHEA-COMP:11032"/>
        <dbReference type="ChEBI" id="CHEBI:29950"/>
        <dbReference type="ChEBI" id="CHEBI:57287"/>
        <dbReference type="ChEBI" id="CHEBI:57379"/>
        <dbReference type="ChEBI" id="CHEBI:74151"/>
        <dbReference type="EC" id="2.3.1.225"/>
    </reaction>
</comment>
<dbReference type="Pfam" id="PF01529">
    <property type="entry name" value="DHHC"/>
    <property type="match status" value="1"/>
</dbReference>
<protein>
    <recommendedName>
        <fullName evidence="7">Palmitoyltransferase</fullName>
        <ecNumber evidence="7">2.3.1.225</ecNumber>
    </recommendedName>
</protein>
<evidence type="ECO:0000256" key="7">
    <source>
        <dbReference type="RuleBase" id="RU079119"/>
    </source>
</evidence>
<sequence length="195" mass="22169">MSLLWAPALLRWCVQSDVPGVTYTLCSLTLVLVTNVHFACPAVYGTDHCTGTLVFGYLCVLQALVNFVLFRYRARYNRSSWYLSDRLRENTSATAMITRHTVTDDDQQPEQEHCGDEHSDGTPTTGRFLKFCHLCNAKVLARCHHCPLCRYCVLRKDHHCFFLGACVGFGNQRNFVVFLFWVLLGAAYGTFLTLK</sequence>
<evidence type="ECO:0000259" key="10">
    <source>
        <dbReference type="Pfam" id="PF01529"/>
    </source>
</evidence>
<evidence type="ECO:0000256" key="4">
    <source>
        <dbReference type="ARBA" id="ARBA00022989"/>
    </source>
</evidence>
<proteinExistence type="inferred from homology"/>
<feature type="transmembrane region" description="Helical" evidence="7">
    <location>
        <begin position="50"/>
        <end position="70"/>
    </location>
</feature>
<evidence type="ECO:0000256" key="9">
    <source>
        <dbReference type="SAM" id="SignalP"/>
    </source>
</evidence>
<dbReference type="GO" id="GO:0016020">
    <property type="term" value="C:membrane"/>
    <property type="evidence" value="ECO:0007669"/>
    <property type="project" value="UniProtKB-SubCell"/>
</dbReference>
<dbReference type="Proteomes" id="UP000270296">
    <property type="component" value="Unassembled WGS sequence"/>
</dbReference>